<dbReference type="InterPro" id="IPR046341">
    <property type="entry name" value="SET_dom_sf"/>
</dbReference>
<feature type="compositionally biased region" description="Acidic residues" evidence="1">
    <location>
        <begin position="470"/>
        <end position="491"/>
    </location>
</feature>
<dbReference type="SMART" id="SM00317">
    <property type="entry name" value="SET"/>
    <property type="match status" value="1"/>
</dbReference>
<keyword evidence="5" id="KW-1185">Reference proteome</keyword>
<protein>
    <recommendedName>
        <fullName evidence="3">SET domain-containing protein</fullName>
    </recommendedName>
</protein>
<dbReference type="EMBL" id="JOWA01000110">
    <property type="protein sequence ID" value="KEZ41516.1"/>
    <property type="molecule type" value="Genomic_DNA"/>
</dbReference>
<dbReference type="InterPro" id="IPR001214">
    <property type="entry name" value="SET_dom"/>
</dbReference>
<dbReference type="Gene3D" id="2.170.270.10">
    <property type="entry name" value="SET domain"/>
    <property type="match status" value="1"/>
</dbReference>
<dbReference type="GeneID" id="27726746"/>
<dbReference type="VEuPathDB" id="FungiDB:SAPIO_CDS7674"/>
<dbReference type="Pfam" id="PF00856">
    <property type="entry name" value="SET"/>
    <property type="match status" value="1"/>
</dbReference>
<feature type="domain" description="SET" evidence="3">
    <location>
        <begin position="156"/>
        <end position="308"/>
    </location>
</feature>
<keyword evidence="2" id="KW-0732">Signal</keyword>
<sequence length="511" mass="57252">MKLLFLLLASSAVVFAEPSSSHSPPTSPRSIDLGRYCYPPILNSDAAHLLTCPSEDLDPRYTSGPTTPPPPPRKRKKKNPNAQWDKIGPCLRANVTDPDSTEFCIYYSSALGSGRGVVVLTEAERADYMLRYPAFDPDSDLAESMAGGPGLNKFTPKAKVVPIPGKEYGVVATETIFKGESIIAETASLLIDYNPVYKLAEKDLLRLQAFGIEYLPGAHRERVLNMSTHGASMDVVHKLEKVLVTNAFEVKLDDENENNLYALFADTARMNHDCRPNVGYHWDYKTFTQYATALRTIYPGEELTVSYINGLRPHHKRQSGLRRSWGFTCTCPVCSLSAAQIATSDARLAQIKLARRALADRTPSSPATPQLAEMLISLLEQERMHVLMGEAYTYAALEWNGVGEAWTAMRYARRAIEEEVLQVREERGEDVEDMLELAEDPWEHWSWLWRTRKRMGWKPLREEKKKEIEKDVEEVKEEVEEAAAVEVGEGEGESHEGEGKGEGDSEKRAEA</sequence>
<dbReference type="PANTHER" id="PTHR47332:SF6">
    <property type="entry name" value="SET DOMAIN-CONTAINING PROTEIN"/>
    <property type="match status" value="1"/>
</dbReference>
<evidence type="ECO:0000256" key="2">
    <source>
        <dbReference type="SAM" id="SignalP"/>
    </source>
</evidence>
<dbReference type="InterPro" id="IPR053185">
    <property type="entry name" value="SET_domain_protein"/>
</dbReference>
<dbReference type="CDD" id="cd20071">
    <property type="entry name" value="SET_SMYD"/>
    <property type="match status" value="1"/>
</dbReference>
<evidence type="ECO:0000313" key="5">
    <source>
        <dbReference type="Proteomes" id="UP000028545"/>
    </source>
</evidence>
<feature type="compositionally biased region" description="Basic and acidic residues" evidence="1">
    <location>
        <begin position="492"/>
        <end position="511"/>
    </location>
</feature>
<proteinExistence type="predicted"/>
<dbReference type="Proteomes" id="UP000028545">
    <property type="component" value="Unassembled WGS sequence"/>
</dbReference>
<dbReference type="SUPFAM" id="SSF82199">
    <property type="entry name" value="SET domain"/>
    <property type="match status" value="1"/>
</dbReference>
<dbReference type="OMA" id="QHEFPGK"/>
<dbReference type="OrthoDB" id="1028014at2759"/>
<evidence type="ECO:0000313" key="4">
    <source>
        <dbReference type="EMBL" id="KEZ41516.1"/>
    </source>
</evidence>
<evidence type="ECO:0000256" key="1">
    <source>
        <dbReference type="SAM" id="MobiDB-lite"/>
    </source>
</evidence>
<accession>A0A084G2F4</accession>
<evidence type="ECO:0000259" key="3">
    <source>
        <dbReference type="PROSITE" id="PS50280"/>
    </source>
</evidence>
<dbReference type="PANTHER" id="PTHR47332">
    <property type="entry name" value="SET DOMAIN-CONTAINING PROTEIN 5"/>
    <property type="match status" value="1"/>
</dbReference>
<gene>
    <name evidence="4" type="ORF">SAPIO_CDS7674</name>
</gene>
<feature type="region of interest" description="Disordered" evidence="1">
    <location>
        <begin position="54"/>
        <end position="85"/>
    </location>
</feature>
<feature type="chain" id="PRO_5001775202" description="SET domain-containing protein" evidence="2">
    <location>
        <begin position="17"/>
        <end position="511"/>
    </location>
</feature>
<dbReference type="PROSITE" id="PS50280">
    <property type="entry name" value="SET"/>
    <property type="match status" value="1"/>
</dbReference>
<comment type="caution">
    <text evidence="4">The sequence shown here is derived from an EMBL/GenBank/DDBJ whole genome shotgun (WGS) entry which is preliminary data.</text>
</comment>
<feature type="signal peptide" evidence="2">
    <location>
        <begin position="1"/>
        <end position="16"/>
    </location>
</feature>
<dbReference type="RefSeq" id="XP_016641315.1">
    <property type="nucleotide sequence ID" value="XM_016789488.1"/>
</dbReference>
<feature type="region of interest" description="Disordered" evidence="1">
    <location>
        <begin position="463"/>
        <end position="511"/>
    </location>
</feature>
<dbReference type="HOGENOM" id="CLU_028281_6_1_1"/>
<dbReference type="KEGG" id="sapo:SAPIO_CDS7674"/>
<dbReference type="AlphaFoldDB" id="A0A084G2F4"/>
<reference evidence="4 5" key="1">
    <citation type="journal article" date="2014" name="Genome Announc.">
        <title>Draft genome sequence of the pathogenic fungus Scedosporium apiospermum.</title>
        <authorList>
            <person name="Vandeputte P."/>
            <person name="Ghamrawi S."/>
            <person name="Rechenmann M."/>
            <person name="Iltis A."/>
            <person name="Giraud S."/>
            <person name="Fleury M."/>
            <person name="Thornton C."/>
            <person name="Delhaes L."/>
            <person name="Meyer W."/>
            <person name="Papon N."/>
            <person name="Bouchara J.P."/>
        </authorList>
    </citation>
    <scope>NUCLEOTIDE SEQUENCE [LARGE SCALE GENOMIC DNA]</scope>
    <source>
        <strain evidence="4 5">IHEM 14462</strain>
    </source>
</reference>
<name>A0A084G2F4_PSEDA</name>
<organism evidence="4 5">
    <name type="scientific">Pseudallescheria apiosperma</name>
    <name type="common">Scedosporium apiospermum</name>
    <dbReference type="NCBI Taxonomy" id="563466"/>
    <lineage>
        <taxon>Eukaryota</taxon>
        <taxon>Fungi</taxon>
        <taxon>Dikarya</taxon>
        <taxon>Ascomycota</taxon>
        <taxon>Pezizomycotina</taxon>
        <taxon>Sordariomycetes</taxon>
        <taxon>Hypocreomycetidae</taxon>
        <taxon>Microascales</taxon>
        <taxon>Microascaceae</taxon>
        <taxon>Scedosporium</taxon>
    </lineage>
</organism>